<accession>A0A975YJ77</accession>
<dbReference type="Proteomes" id="UP000694001">
    <property type="component" value="Chromosome"/>
</dbReference>
<sequence>MSSFKTLIAVTLALLAAVPCAYANQGLPAAPATQLASEPIRLCRAAIRAAERAHGIPNALLAALGRVESGRRDPVTGNFGPWPWTINAEGRGQFFATKAEAIAAVRRLQAEGVRSIDVGCMQVNLRHHPDAFASLEDAFDPQKNAAYAARFLVSLHEASKNWLQAAANYHSHTPELAIAYQRRVMAAWPDESRIAAEEYRAAQLAVWAARPAAAVGTGAPARILPGPSGNRATGMGLDAYRAAPIPVVTPLGSRVPSVRRAP</sequence>
<dbReference type="AlphaFoldDB" id="A0A975YJ77"/>
<gene>
    <name evidence="3" type="ORF">KO353_12925</name>
</gene>
<keyword evidence="1" id="KW-0732">Signal</keyword>
<organism evidence="3 4">
    <name type="scientific">Elioraea tepida</name>
    <dbReference type="NCBI Taxonomy" id="2843330"/>
    <lineage>
        <taxon>Bacteria</taxon>
        <taxon>Pseudomonadati</taxon>
        <taxon>Pseudomonadota</taxon>
        <taxon>Alphaproteobacteria</taxon>
        <taxon>Acetobacterales</taxon>
        <taxon>Elioraeaceae</taxon>
        <taxon>Elioraea</taxon>
    </lineage>
</organism>
<feature type="signal peptide" evidence="1">
    <location>
        <begin position="1"/>
        <end position="23"/>
    </location>
</feature>
<evidence type="ECO:0000256" key="1">
    <source>
        <dbReference type="SAM" id="SignalP"/>
    </source>
</evidence>
<reference evidence="3" key="1">
    <citation type="submission" date="2021-06" db="EMBL/GenBank/DDBJ databases">
        <title>Elioraea tepida, sp. nov., a moderately thermophilic aerobic anoxygenic phototrophic bacterium isolated from an alkaline siliceous hot spring mat community in Yellowstone National Park, WY, USA.</title>
        <authorList>
            <person name="Saini M.K."/>
            <person name="Yoshida S."/>
            <person name="Sebastian A."/>
            <person name="Hirose S."/>
            <person name="Hara E."/>
            <person name="Tamaki H."/>
            <person name="Soulier N.T."/>
            <person name="Albert I."/>
            <person name="Hanada S."/>
            <person name="Bryant D.A."/>
            <person name="Tank M."/>
        </authorList>
    </citation>
    <scope>NUCLEOTIDE SEQUENCE</scope>
    <source>
        <strain evidence="3">MS-P2</strain>
    </source>
</reference>
<protein>
    <submittedName>
        <fullName evidence="3">Lytic transglycosylase domain-containing protein</fullName>
    </submittedName>
</protein>
<proteinExistence type="predicted"/>
<name>A0A975YJ77_9PROT</name>
<dbReference type="EMBL" id="CP076448">
    <property type="protein sequence ID" value="QXM24158.1"/>
    <property type="molecule type" value="Genomic_DNA"/>
</dbReference>
<dbReference type="Pfam" id="PF01464">
    <property type="entry name" value="SLT"/>
    <property type="match status" value="1"/>
</dbReference>
<feature type="domain" description="Transglycosylase SLT" evidence="2">
    <location>
        <begin position="47"/>
        <end position="171"/>
    </location>
</feature>
<evidence type="ECO:0000313" key="4">
    <source>
        <dbReference type="Proteomes" id="UP000694001"/>
    </source>
</evidence>
<dbReference type="KEGG" id="elio:KO353_12925"/>
<feature type="chain" id="PRO_5037677970" evidence="1">
    <location>
        <begin position="24"/>
        <end position="262"/>
    </location>
</feature>
<evidence type="ECO:0000313" key="3">
    <source>
        <dbReference type="EMBL" id="QXM24158.1"/>
    </source>
</evidence>
<dbReference type="CDD" id="cd13400">
    <property type="entry name" value="LT_IagB-like"/>
    <property type="match status" value="1"/>
</dbReference>
<dbReference type="RefSeq" id="WP_218285139.1">
    <property type="nucleotide sequence ID" value="NZ_CP076448.1"/>
</dbReference>
<evidence type="ECO:0000259" key="2">
    <source>
        <dbReference type="Pfam" id="PF01464"/>
    </source>
</evidence>
<dbReference type="InterPro" id="IPR008258">
    <property type="entry name" value="Transglycosylase_SLT_dom_1"/>
</dbReference>
<keyword evidence="4" id="KW-1185">Reference proteome</keyword>